<reference evidence="1 2" key="1">
    <citation type="submission" date="2021-07" db="EMBL/GenBank/DDBJ databases">
        <title>Characterization of Violacein-producing bacteria and related species.</title>
        <authorList>
            <person name="Wilson H.S."/>
            <person name="De Leon M.E."/>
        </authorList>
    </citation>
    <scope>NUCLEOTIDE SEQUENCE [LARGE SCALE GENOMIC DNA]</scope>
    <source>
        <strain evidence="1 2">HSC-2F05</strain>
    </source>
</reference>
<dbReference type="RefSeq" id="WP_225239637.1">
    <property type="nucleotide sequence ID" value="NZ_JAHYBX010000007.1"/>
</dbReference>
<proteinExistence type="predicted"/>
<evidence type="ECO:0000313" key="1">
    <source>
        <dbReference type="EMBL" id="MCA1857418.1"/>
    </source>
</evidence>
<protein>
    <submittedName>
        <fullName evidence="1">HNH endonuclease</fullName>
    </submittedName>
</protein>
<keyword evidence="1" id="KW-0540">Nuclease</keyword>
<keyword evidence="1" id="KW-0255">Endonuclease</keyword>
<accession>A0ABS7YCJ3</accession>
<comment type="caution">
    <text evidence="1">The sequence shown here is derived from an EMBL/GenBank/DDBJ whole genome shotgun (WGS) entry which is preliminary data.</text>
</comment>
<dbReference type="EMBL" id="JAHYBX010000007">
    <property type="protein sequence ID" value="MCA1857418.1"/>
    <property type="molecule type" value="Genomic_DNA"/>
</dbReference>
<keyword evidence="2" id="KW-1185">Reference proteome</keyword>
<keyword evidence="1" id="KW-0378">Hydrolase</keyword>
<dbReference type="GO" id="GO:0004519">
    <property type="term" value="F:endonuclease activity"/>
    <property type="evidence" value="ECO:0007669"/>
    <property type="project" value="UniProtKB-KW"/>
</dbReference>
<organism evidence="1 2">
    <name type="scientific">Massilia hydrophila</name>
    <dbReference type="NCBI Taxonomy" id="3044279"/>
    <lineage>
        <taxon>Bacteria</taxon>
        <taxon>Pseudomonadati</taxon>
        <taxon>Pseudomonadota</taxon>
        <taxon>Betaproteobacteria</taxon>
        <taxon>Burkholderiales</taxon>
        <taxon>Oxalobacteraceae</taxon>
        <taxon>Telluria group</taxon>
        <taxon>Massilia</taxon>
    </lineage>
</organism>
<dbReference type="Proteomes" id="UP001198602">
    <property type="component" value="Unassembled WGS sequence"/>
</dbReference>
<evidence type="ECO:0000313" key="2">
    <source>
        <dbReference type="Proteomes" id="UP001198602"/>
    </source>
</evidence>
<name>A0ABS7YCJ3_9BURK</name>
<sequence length="232" mass="26425">MTKSRGINRPKAVWTDDQLETLRRLYSNYRTEDIAFLIGHTLDSVYRKANSLGLKKTAEFVAAQSARQLNRPDHPARESRFQKGLVPWNKGVKGVAGVQEACRATHFRPGQQPHNTLPIGSTKFDKSGVLLQKVSNAPGNGSKRWRAVHELVWVRENGPVPPRHIVVFKPGMKTNVLEEITIDRVECISLAENMKRNTRHNLPPELNQIVQLKAVLTRQINKRMKHGQEEHR</sequence>
<gene>
    <name evidence="1" type="ORF">LE190_16010</name>
</gene>